<keyword evidence="7" id="KW-1185">Reference proteome</keyword>
<feature type="transmembrane region" description="Helical" evidence="5">
    <location>
        <begin position="6"/>
        <end position="28"/>
    </location>
</feature>
<dbReference type="GO" id="GO:0004100">
    <property type="term" value="F:chitin synthase activity"/>
    <property type="evidence" value="ECO:0007669"/>
    <property type="project" value="InterPro"/>
</dbReference>
<dbReference type="EMBL" id="PZQS01000005">
    <property type="protein sequence ID" value="PVD30291.1"/>
    <property type="molecule type" value="Genomic_DNA"/>
</dbReference>
<dbReference type="GO" id="GO:0016020">
    <property type="term" value="C:membrane"/>
    <property type="evidence" value="ECO:0007669"/>
    <property type="project" value="UniProtKB-SubCell"/>
</dbReference>
<reference evidence="6 7" key="1">
    <citation type="submission" date="2018-04" db="EMBL/GenBank/DDBJ databases">
        <title>The genome of golden apple snail Pomacea canaliculata provides insight into stress tolerance and invasive adaptation.</title>
        <authorList>
            <person name="Liu C."/>
            <person name="Liu B."/>
            <person name="Ren Y."/>
            <person name="Zhang Y."/>
            <person name="Wang H."/>
            <person name="Li S."/>
            <person name="Jiang F."/>
            <person name="Yin L."/>
            <person name="Zhang G."/>
            <person name="Qian W."/>
            <person name="Fan W."/>
        </authorList>
    </citation>
    <scope>NUCLEOTIDE SEQUENCE [LARGE SCALE GENOMIC DNA]</scope>
    <source>
        <strain evidence="6">SZHN2017</strain>
        <tissue evidence="6">Muscle</tissue>
    </source>
</reference>
<evidence type="ECO:0000256" key="1">
    <source>
        <dbReference type="ARBA" id="ARBA00004141"/>
    </source>
</evidence>
<dbReference type="AlphaFoldDB" id="A0A2T7PA59"/>
<proteinExistence type="predicted"/>
<gene>
    <name evidence="6" type="ORF">C0Q70_09555</name>
</gene>
<evidence type="ECO:0000256" key="2">
    <source>
        <dbReference type="ARBA" id="ARBA00022692"/>
    </source>
</evidence>
<feature type="transmembrane region" description="Helical" evidence="5">
    <location>
        <begin position="168"/>
        <end position="185"/>
    </location>
</feature>
<keyword evidence="5" id="KW-1133">Transmembrane helix</keyword>
<dbReference type="PANTHER" id="PTHR22914">
    <property type="entry name" value="CHITIN SYNTHASE"/>
    <property type="match status" value="1"/>
</dbReference>
<evidence type="ECO:0000256" key="5">
    <source>
        <dbReference type="SAM" id="Phobius"/>
    </source>
</evidence>
<evidence type="ECO:0000313" key="6">
    <source>
        <dbReference type="EMBL" id="PVD30291.1"/>
    </source>
</evidence>
<sequence length="601" mass="66518">MLVVLNLVDITEAVALVASLLALSVVWCKPVRRHILSPDRSSIAQRHNVTLLLCVVKVVCLVGFSILTSAIGATDRRLSQAPESLWQGFLVLHQREILVYPLIAHSLSNILACAHTRLGTYYTATRSSLVLPTVLSTLVATILLIVTCTGALPLDVGLEACQLRSTEIAFLAASAVLWLIPFATLRQSYFHPAHVLFRPEIESFLAINYNSVCFDQNLFLNYNPFSIAFGEYMKVGEKQSRVFLCTTMYREADYEMEQLLRSLSRVSISKKLRAAGVYLESHIFLDNGANGMTLNEFALQLMSLVEKCFSLTRTESAINKTPSGIQIVCILPGGMPLFFHLKDSSLVKAKKRWSQVMYMKYILDHRIKATCRESVTNMPRKAIDEMRVVQKNSATEGADNKNSEILLQIRSLLNGLKVEEKASEDGNRDSVRNSITEERCESEQSSDQGIDIADDISDSSSQKETSKVPDDSQNTMASDPALNRDSSYSSLLSGNLHQGKINPAYVPDEDEEAPPKWLPQFVSKFLGASPMHESEGESTSADLSLPPREVVEIFPEPVYTLPDSGPHQANSADASGNVEAPSVSKIFLNFEGYRLVNVKSE</sequence>
<protein>
    <submittedName>
        <fullName evidence="6">Uncharacterized protein</fullName>
    </submittedName>
</protein>
<keyword evidence="3 5" id="KW-0472">Membrane</keyword>
<evidence type="ECO:0000313" key="7">
    <source>
        <dbReference type="Proteomes" id="UP000245119"/>
    </source>
</evidence>
<keyword evidence="2 5" id="KW-0812">Transmembrane</keyword>
<organism evidence="6 7">
    <name type="scientific">Pomacea canaliculata</name>
    <name type="common">Golden apple snail</name>
    <dbReference type="NCBI Taxonomy" id="400727"/>
    <lineage>
        <taxon>Eukaryota</taxon>
        <taxon>Metazoa</taxon>
        <taxon>Spiralia</taxon>
        <taxon>Lophotrochozoa</taxon>
        <taxon>Mollusca</taxon>
        <taxon>Gastropoda</taxon>
        <taxon>Caenogastropoda</taxon>
        <taxon>Architaenioglossa</taxon>
        <taxon>Ampullarioidea</taxon>
        <taxon>Ampullariidae</taxon>
        <taxon>Pomacea</taxon>
    </lineage>
</organism>
<feature type="compositionally biased region" description="Basic and acidic residues" evidence="4">
    <location>
        <begin position="420"/>
        <end position="442"/>
    </location>
</feature>
<feature type="region of interest" description="Disordered" evidence="4">
    <location>
        <begin position="420"/>
        <end position="494"/>
    </location>
</feature>
<dbReference type="GO" id="GO:0006031">
    <property type="term" value="P:chitin biosynthetic process"/>
    <property type="evidence" value="ECO:0007669"/>
    <property type="project" value="TreeGrafter"/>
</dbReference>
<name>A0A2T7PA59_POMCA</name>
<dbReference type="GO" id="GO:0071944">
    <property type="term" value="C:cell periphery"/>
    <property type="evidence" value="ECO:0007669"/>
    <property type="project" value="TreeGrafter"/>
</dbReference>
<feature type="transmembrane region" description="Helical" evidence="5">
    <location>
        <begin position="49"/>
        <end position="73"/>
    </location>
</feature>
<dbReference type="STRING" id="400727.A0A2T7PA59"/>
<accession>A0A2T7PA59</accession>
<dbReference type="Proteomes" id="UP000245119">
    <property type="component" value="Linkage Group LG5"/>
</dbReference>
<evidence type="ECO:0000256" key="3">
    <source>
        <dbReference type="ARBA" id="ARBA00023136"/>
    </source>
</evidence>
<feature type="compositionally biased region" description="Polar residues" evidence="4">
    <location>
        <begin position="484"/>
        <end position="494"/>
    </location>
</feature>
<comment type="subcellular location">
    <subcellularLocation>
        <location evidence="1">Membrane</location>
        <topology evidence="1">Multi-pass membrane protein</topology>
    </subcellularLocation>
</comment>
<feature type="transmembrane region" description="Helical" evidence="5">
    <location>
        <begin position="129"/>
        <end position="156"/>
    </location>
</feature>
<dbReference type="OrthoDB" id="370884at2759"/>
<dbReference type="PANTHER" id="PTHR22914:SF41">
    <property type="entry name" value="CHITIN SYNTHASE 7"/>
    <property type="match status" value="1"/>
</dbReference>
<evidence type="ECO:0000256" key="4">
    <source>
        <dbReference type="SAM" id="MobiDB-lite"/>
    </source>
</evidence>
<dbReference type="InterPro" id="IPR004835">
    <property type="entry name" value="Chitin_synth"/>
</dbReference>
<comment type="caution">
    <text evidence="6">The sequence shown here is derived from an EMBL/GenBank/DDBJ whole genome shotgun (WGS) entry which is preliminary data.</text>
</comment>